<dbReference type="EMBL" id="SRJC01000002">
    <property type="protein sequence ID" value="TGB02683.1"/>
    <property type="molecule type" value="Genomic_DNA"/>
</dbReference>
<keyword evidence="4" id="KW-1003">Cell membrane</keyword>
<dbReference type="GO" id="GO:0005886">
    <property type="term" value="C:plasma membrane"/>
    <property type="evidence" value="ECO:0007669"/>
    <property type="project" value="UniProtKB-SubCell"/>
</dbReference>
<dbReference type="GO" id="GO:0015188">
    <property type="term" value="F:L-isoleucine transmembrane transporter activity"/>
    <property type="evidence" value="ECO:0007669"/>
    <property type="project" value="TreeGrafter"/>
</dbReference>
<name>A0A4Z0GZI2_9BACI</name>
<dbReference type="GO" id="GO:0015818">
    <property type="term" value="P:isoleucine transport"/>
    <property type="evidence" value="ECO:0007669"/>
    <property type="project" value="TreeGrafter"/>
</dbReference>
<organism evidence="10 11">
    <name type="scientific">Halobacillus salinus</name>
    <dbReference type="NCBI Taxonomy" id="192814"/>
    <lineage>
        <taxon>Bacteria</taxon>
        <taxon>Bacillati</taxon>
        <taxon>Bacillota</taxon>
        <taxon>Bacilli</taxon>
        <taxon>Bacillales</taxon>
        <taxon>Bacillaceae</taxon>
        <taxon>Halobacillus</taxon>
    </lineage>
</organism>
<comment type="function">
    <text evidence="9">Component of the transport system for branched-chain amino acids.</text>
</comment>
<dbReference type="NCBIfam" id="TIGR00796">
    <property type="entry name" value="livcs"/>
    <property type="match status" value="1"/>
</dbReference>
<feature type="transmembrane region" description="Helical" evidence="9">
    <location>
        <begin position="227"/>
        <end position="246"/>
    </location>
</feature>
<feature type="transmembrane region" description="Helical" evidence="9">
    <location>
        <begin position="115"/>
        <end position="134"/>
    </location>
</feature>
<feature type="transmembrane region" description="Helical" evidence="9">
    <location>
        <begin position="402"/>
        <end position="423"/>
    </location>
</feature>
<dbReference type="InterPro" id="IPR004685">
    <property type="entry name" value="Brnchd-chn_aa_trnsp_Livcs"/>
</dbReference>
<evidence type="ECO:0000256" key="2">
    <source>
        <dbReference type="ARBA" id="ARBA00008540"/>
    </source>
</evidence>
<feature type="transmembrane region" description="Helical" evidence="9">
    <location>
        <begin position="186"/>
        <end position="206"/>
    </location>
</feature>
<sequence length="439" mass="47038">MKARDTVFIGFTLFALFFGAGNLIYPVTLGYQSGTSYLPAIIGFVFTGVGIPIVTVAAISFFKNGATQLAGRVHPKFGLYFTSLVYLVIGPFFAIPRAANVAFETGVVPFVNGSSLTLFIYSIIFFILVFWVSLNPSKLVDRVGQVLTPALFLAILGLVIGSFFLLDGETVAPIEKYQSQPLVKGFLEGYLTMDAIAALAFGIIVVSSFRERGVEGQKQLTMRTLQAGLVTAVGLTSVYVAIGWIGTKMATEGSYDNGSAILAGAANVMFGKPGTLLLGVIVGLACFTTCVGLTVACGQFFSKRVPALSYKMVITIVTLISFAISNIGLNQIISYSVPVLVFMYPITIVLIVLTFLSRLFRHSPNVYRGAIFLTALIGLYDGLVAFGLKMPAVTSLMSQLPLFNYSLSWVVPALVGAIIGLLVDFISGNPRHSEGYQES</sequence>
<keyword evidence="5 9" id="KW-0812">Transmembrane</keyword>
<evidence type="ECO:0000256" key="5">
    <source>
        <dbReference type="ARBA" id="ARBA00022692"/>
    </source>
</evidence>
<comment type="caution">
    <text evidence="10">The sequence shown here is derived from an EMBL/GenBank/DDBJ whole genome shotgun (WGS) entry which is preliminary data.</text>
</comment>
<comment type="subcellular location">
    <subcellularLocation>
        <location evidence="1 9">Cell membrane</location>
        <topology evidence="1 9">Multi-pass membrane protein</topology>
    </subcellularLocation>
</comment>
<feature type="transmembrane region" description="Helical" evidence="9">
    <location>
        <begin position="369"/>
        <end position="390"/>
    </location>
</feature>
<feature type="transmembrane region" description="Helical" evidence="9">
    <location>
        <begin position="7"/>
        <end position="25"/>
    </location>
</feature>
<keyword evidence="3 9" id="KW-0813">Transport</keyword>
<evidence type="ECO:0000256" key="4">
    <source>
        <dbReference type="ARBA" id="ARBA00022475"/>
    </source>
</evidence>
<feature type="transmembrane region" description="Helical" evidence="9">
    <location>
        <begin position="146"/>
        <end position="166"/>
    </location>
</feature>
<keyword evidence="7 9" id="KW-1133">Transmembrane helix</keyword>
<dbReference type="PANTHER" id="PTHR30588:SF0">
    <property type="entry name" value="BRANCHED-CHAIN AMINO ACID PERMEASE BRNQ"/>
    <property type="match status" value="1"/>
</dbReference>
<dbReference type="GO" id="GO:0015190">
    <property type="term" value="F:L-leucine transmembrane transporter activity"/>
    <property type="evidence" value="ECO:0007669"/>
    <property type="project" value="TreeGrafter"/>
</dbReference>
<feature type="transmembrane region" description="Helical" evidence="9">
    <location>
        <begin position="335"/>
        <end position="357"/>
    </location>
</feature>
<dbReference type="Pfam" id="PF05525">
    <property type="entry name" value="Branch_AA_trans"/>
    <property type="match status" value="1"/>
</dbReference>
<feature type="transmembrane region" description="Helical" evidence="9">
    <location>
        <begin position="77"/>
        <end position="95"/>
    </location>
</feature>
<dbReference type="GO" id="GO:0005304">
    <property type="term" value="F:L-valine transmembrane transporter activity"/>
    <property type="evidence" value="ECO:0007669"/>
    <property type="project" value="TreeGrafter"/>
</dbReference>
<dbReference type="PANTHER" id="PTHR30588">
    <property type="entry name" value="BRANCHED-CHAIN AMINO ACID TRANSPORT SYSTEM 2 CARRIER PROTEIN"/>
    <property type="match status" value="1"/>
</dbReference>
<evidence type="ECO:0000313" key="10">
    <source>
        <dbReference type="EMBL" id="TGB02683.1"/>
    </source>
</evidence>
<evidence type="ECO:0000256" key="1">
    <source>
        <dbReference type="ARBA" id="ARBA00004651"/>
    </source>
</evidence>
<feature type="transmembrane region" description="Helical" evidence="9">
    <location>
        <begin position="308"/>
        <end position="329"/>
    </location>
</feature>
<evidence type="ECO:0000256" key="9">
    <source>
        <dbReference type="RuleBase" id="RU362122"/>
    </source>
</evidence>
<evidence type="ECO:0000256" key="3">
    <source>
        <dbReference type="ARBA" id="ARBA00022448"/>
    </source>
</evidence>
<keyword evidence="6 9" id="KW-0029">Amino-acid transport</keyword>
<feature type="transmembrane region" description="Helical" evidence="9">
    <location>
        <begin position="276"/>
        <end position="296"/>
    </location>
</feature>
<evidence type="ECO:0000256" key="7">
    <source>
        <dbReference type="ARBA" id="ARBA00022989"/>
    </source>
</evidence>
<reference evidence="10 11" key="1">
    <citation type="journal article" date="2003" name="Int. J. Syst. Evol. Microbiol.">
        <title>Halobacillus salinus sp. nov., isolated from a salt lake on the coast of the East Sea in Korea.</title>
        <authorList>
            <person name="Yoon J.H."/>
            <person name="Kang K.H."/>
            <person name="Park Y.H."/>
        </authorList>
    </citation>
    <scope>NUCLEOTIDE SEQUENCE [LARGE SCALE GENOMIC DNA]</scope>
    <source>
        <strain evidence="10 11">HSL-3</strain>
    </source>
</reference>
<dbReference type="AlphaFoldDB" id="A0A4Z0GZI2"/>
<dbReference type="Proteomes" id="UP000297982">
    <property type="component" value="Unassembled WGS sequence"/>
</dbReference>
<dbReference type="RefSeq" id="WP_135327653.1">
    <property type="nucleotide sequence ID" value="NZ_SRJC01000002.1"/>
</dbReference>
<feature type="transmembrane region" description="Helical" evidence="9">
    <location>
        <begin position="37"/>
        <end position="62"/>
    </location>
</feature>
<keyword evidence="8 9" id="KW-0472">Membrane</keyword>
<keyword evidence="11" id="KW-1185">Reference proteome</keyword>
<evidence type="ECO:0000256" key="8">
    <source>
        <dbReference type="ARBA" id="ARBA00023136"/>
    </source>
</evidence>
<dbReference type="GO" id="GO:0015820">
    <property type="term" value="P:L-leucine transport"/>
    <property type="evidence" value="ECO:0007669"/>
    <property type="project" value="TreeGrafter"/>
</dbReference>
<accession>A0A4Z0GZI2</accession>
<comment type="similarity">
    <text evidence="2 9">Belongs to the branched chain amino acid transporter family.</text>
</comment>
<proteinExistence type="inferred from homology"/>
<gene>
    <name evidence="10" type="primary">brnQ</name>
    <name evidence="10" type="ORF">E4663_11005</name>
</gene>
<protein>
    <recommendedName>
        <fullName evidence="9">Branched-chain amino acid transport system carrier protein</fullName>
    </recommendedName>
</protein>
<evidence type="ECO:0000313" key="11">
    <source>
        <dbReference type="Proteomes" id="UP000297982"/>
    </source>
</evidence>
<evidence type="ECO:0000256" key="6">
    <source>
        <dbReference type="ARBA" id="ARBA00022970"/>
    </source>
</evidence>